<sequence>MFWSDSSEPDLQQLWAGNELYQTLPQTIPSNDQLRADGFGCDIRHGLQHHNKNPTRFVPSPVPTGSVSTTPHIEKAQSMMSVLPSIPHTGYLTTPVAQPQPQPSVPKAFIPVLPANQAEANEPLLWWGSDHCFTVFGYSKPPGQASEEQITERMLRDNSLFILQFSNATEKSIDDALAGDSEEATRGLYTVDSSRLPSS</sequence>
<protein>
    <submittedName>
        <fullName evidence="1">Uncharacterized protein</fullName>
    </submittedName>
</protein>
<dbReference type="Proteomes" id="UP000184073">
    <property type="component" value="Unassembled WGS sequence"/>
</dbReference>
<keyword evidence="2" id="KW-1185">Reference proteome</keyword>
<organism evidence="1 2">
    <name type="scientific">Aspergillus versicolor CBS 583.65</name>
    <dbReference type="NCBI Taxonomy" id="1036611"/>
    <lineage>
        <taxon>Eukaryota</taxon>
        <taxon>Fungi</taxon>
        <taxon>Dikarya</taxon>
        <taxon>Ascomycota</taxon>
        <taxon>Pezizomycotina</taxon>
        <taxon>Eurotiomycetes</taxon>
        <taxon>Eurotiomycetidae</taxon>
        <taxon>Eurotiales</taxon>
        <taxon>Aspergillaceae</taxon>
        <taxon>Aspergillus</taxon>
        <taxon>Aspergillus subgen. Nidulantes</taxon>
    </lineage>
</organism>
<proteinExistence type="predicted"/>
<evidence type="ECO:0000313" key="1">
    <source>
        <dbReference type="EMBL" id="OJJ07613.1"/>
    </source>
</evidence>
<dbReference type="GeneID" id="63726296"/>
<dbReference type="AlphaFoldDB" id="A0A1L9Q1H1"/>
<name>A0A1L9Q1H1_ASPVE</name>
<dbReference type="RefSeq" id="XP_040673375.1">
    <property type="nucleotide sequence ID" value="XM_040810785.1"/>
</dbReference>
<dbReference type="EMBL" id="KV878137">
    <property type="protein sequence ID" value="OJJ07613.1"/>
    <property type="molecule type" value="Genomic_DNA"/>
</dbReference>
<dbReference type="VEuPathDB" id="FungiDB:ASPVEDRAFT_33818"/>
<dbReference type="OrthoDB" id="10659826at2759"/>
<evidence type="ECO:0000313" key="2">
    <source>
        <dbReference type="Proteomes" id="UP000184073"/>
    </source>
</evidence>
<accession>A0A1L9Q1H1</accession>
<gene>
    <name evidence="1" type="ORF">ASPVEDRAFT_33818</name>
</gene>
<reference evidence="2" key="1">
    <citation type="journal article" date="2017" name="Genome Biol.">
        <title>Comparative genomics reveals high biological diversity and specific adaptations in the industrially and medically important fungal genus Aspergillus.</title>
        <authorList>
            <person name="de Vries R.P."/>
            <person name="Riley R."/>
            <person name="Wiebenga A."/>
            <person name="Aguilar-Osorio G."/>
            <person name="Amillis S."/>
            <person name="Uchima C.A."/>
            <person name="Anderluh G."/>
            <person name="Asadollahi M."/>
            <person name="Askin M."/>
            <person name="Barry K."/>
            <person name="Battaglia E."/>
            <person name="Bayram O."/>
            <person name="Benocci T."/>
            <person name="Braus-Stromeyer S.A."/>
            <person name="Caldana C."/>
            <person name="Canovas D."/>
            <person name="Cerqueira G.C."/>
            <person name="Chen F."/>
            <person name="Chen W."/>
            <person name="Choi C."/>
            <person name="Clum A."/>
            <person name="Dos Santos R.A."/>
            <person name="Damasio A.R."/>
            <person name="Diallinas G."/>
            <person name="Emri T."/>
            <person name="Fekete E."/>
            <person name="Flipphi M."/>
            <person name="Freyberg S."/>
            <person name="Gallo A."/>
            <person name="Gournas C."/>
            <person name="Habgood R."/>
            <person name="Hainaut M."/>
            <person name="Harispe M.L."/>
            <person name="Henrissat B."/>
            <person name="Hilden K.S."/>
            <person name="Hope R."/>
            <person name="Hossain A."/>
            <person name="Karabika E."/>
            <person name="Karaffa L."/>
            <person name="Karanyi Z."/>
            <person name="Krasevec N."/>
            <person name="Kuo A."/>
            <person name="Kusch H."/>
            <person name="LaButti K."/>
            <person name="Lagendijk E.L."/>
            <person name="Lapidus A."/>
            <person name="Levasseur A."/>
            <person name="Lindquist E."/>
            <person name="Lipzen A."/>
            <person name="Logrieco A.F."/>
            <person name="MacCabe A."/>
            <person name="Maekelae M.R."/>
            <person name="Malavazi I."/>
            <person name="Melin P."/>
            <person name="Meyer V."/>
            <person name="Mielnichuk N."/>
            <person name="Miskei M."/>
            <person name="Molnar A.P."/>
            <person name="Mule G."/>
            <person name="Ngan C.Y."/>
            <person name="Orejas M."/>
            <person name="Orosz E."/>
            <person name="Ouedraogo J.P."/>
            <person name="Overkamp K.M."/>
            <person name="Park H.-S."/>
            <person name="Perrone G."/>
            <person name="Piumi F."/>
            <person name="Punt P.J."/>
            <person name="Ram A.F."/>
            <person name="Ramon A."/>
            <person name="Rauscher S."/>
            <person name="Record E."/>
            <person name="Riano-Pachon D.M."/>
            <person name="Robert V."/>
            <person name="Roehrig J."/>
            <person name="Ruller R."/>
            <person name="Salamov A."/>
            <person name="Salih N.S."/>
            <person name="Samson R.A."/>
            <person name="Sandor E."/>
            <person name="Sanguinetti M."/>
            <person name="Schuetze T."/>
            <person name="Sepcic K."/>
            <person name="Shelest E."/>
            <person name="Sherlock G."/>
            <person name="Sophianopoulou V."/>
            <person name="Squina F.M."/>
            <person name="Sun H."/>
            <person name="Susca A."/>
            <person name="Todd R.B."/>
            <person name="Tsang A."/>
            <person name="Unkles S.E."/>
            <person name="van de Wiele N."/>
            <person name="van Rossen-Uffink D."/>
            <person name="Oliveira J.V."/>
            <person name="Vesth T.C."/>
            <person name="Visser J."/>
            <person name="Yu J.-H."/>
            <person name="Zhou M."/>
            <person name="Andersen M.R."/>
            <person name="Archer D.B."/>
            <person name="Baker S.E."/>
            <person name="Benoit I."/>
            <person name="Brakhage A.A."/>
            <person name="Braus G.H."/>
            <person name="Fischer R."/>
            <person name="Frisvad J.C."/>
            <person name="Goldman G.H."/>
            <person name="Houbraken J."/>
            <person name="Oakley B."/>
            <person name="Pocsi I."/>
            <person name="Scazzocchio C."/>
            <person name="Seiboth B."/>
            <person name="vanKuyk P.A."/>
            <person name="Wortman J."/>
            <person name="Dyer P.S."/>
            <person name="Grigoriev I.V."/>
        </authorList>
    </citation>
    <scope>NUCLEOTIDE SEQUENCE [LARGE SCALE GENOMIC DNA]</scope>
    <source>
        <strain evidence="2">CBS 583.65</strain>
    </source>
</reference>